<dbReference type="InterPro" id="IPR036291">
    <property type="entry name" value="NAD(P)-bd_dom_sf"/>
</dbReference>
<dbReference type="Gene3D" id="3.90.25.10">
    <property type="entry name" value="UDP-galactose 4-epimerase, domain 1"/>
    <property type="match status" value="1"/>
</dbReference>
<comment type="caution">
    <text evidence="4">The sequence shown here is derived from an EMBL/GenBank/DDBJ whole genome shotgun (WGS) entry which is preliminary data.</text>
</comment>
<comment type="similarity">
    <text evidence="1">Belongs to the NmrA-type oxidoreductase family.</text>
</comment>
<evidence type="ECO:0000256" key="1">
    <source>
        <dbReference type="ARBA" id="ARBA00006328"/>
    </source>
</evidence>
<keyword evidence="2" id="KW-0521">NADP</keyword>
<proteinExistence type="inferred from homology"/>
<dbReference type="EMBL" id="MU006091">
    <property type="protein sequence ID" value="KAF2841310.1"/>
    <property type="molecule type" value="Genomic_DNA"/>
</dbReference>
<gene>
    <name evidence="4" type="ORF">M501DRAFT_1014115</name>
</gene>
<dbReference type="InterPro" id="IPR008030">
    <property type="entry name" value="NmrA-like"/>
</dbReference>
<evidence type="ECO:0000313" key="5">
    <source>
        <dbReference type="Proteomes" id="UP000799429"/>
    </source>
</evidence>
<dbReference type="Pfam" id="PF05368">
    <property type="entry name" value="NmrA"/>
    <property type="match status" value="1"/>
</dbReference>
<evidence type="ECO:0000256" key="2">
    <source>
        <dbReference type="ARBA" id="ARBA00022857"/>
    </source>
</evidence>
<dbReference type="PANTHER" id="PTHR42748">
    <property type="entry name" value="NITROGEN METABOLITE REPRESSION PROTEIN NMRA FAMILY MEMBER"/>
    <property type="match status" value="1"/>
</dbReference>
<reference evidence="4" key="1">
    <citation type="journal article" date="2020" name="Stud. Mycol.">
        <title>101 Dothideomycetes genomes: a test case for predicting lifestyles and emergence of pathogens.</title>
        <authorList>
            <person name="Haridas S."/>
            <person name="Albert R."/>
            <person name="Binder M."/>
            <person name="Bloem J."/>
            <person name="Labutti K."/>
            <person name="Salamov A."/>
            <person name="Andreopoulos B."/>
            <person name="Baker S."/>
            <person name="Barry K."/>
            <person name="Bills G."/>
            <person name="Bluhm B."/>
            <person name="Cannon C."/>
            <person name="Castanera R."/>
            <person name="Culley D."/>
            <person name="Daum C."/>
            <person name="Ezra D."/>
            <person name="Gonzalez J."/>
            <person name="Henrissat B."/>
            <person name="Kuo A."/>
            <person name="Liang C."/>
            <person name="Lipzen A."/>
            <person name="Lutzoni F."/>
            <person name="Magnuson J."/>
            <person name="Mondo S."/>
            <person name="Nolan M."/>
            <person name="Ohm R."/>
            <person name="Pangilinan J."/>
            <person name="Park H.-J."/>
            <person name="Ramirez L."/>
            <person name="Alfaro M."/>
            <person name="Sun H."/>
            <person name="Tritt A."/>
            <person name="Yoshinaga Y."/>
            <person name="Zwiers L.-H."/>
            <person name="Turgeon B."/>
            <person name="Goodwin S."/>
            <person name="Spatafora J."/>
            <person name="Crous P."/>
            <person name="Grigoriev I."/>
        </authorList>
    </citation>
    <scope>NUCLEOTIDE SEQUENCE</scope>
    <source>
        <strain evidence="4">CBS 101060</strain>
    </source>
</reference>
<accession>A0A9P4SGF7</accession>
<dbReference type="PANTHER" id="PTHR42748:SF5">
    <property type="entry name" value="NITROGEN METABOLITE REPRESSION PROTEIN NMRA"/>
    <property type="match status" value="1"/>
</dbReference>
<sequence>MPGMTTSKSIVTINSCGRQAASLVRCAAALGWRVRAQMRETEGVVYEEFQSMSNVEVVVGSLEDKELVKHLFDNVRVAFINTTHWGDEVAVGRSLADAARKAGVQHYIYSSMPDHSAFGRDWKGLPLWAQKFTIENYIRQIGLPATFIYCGIYHNNFTSIPLPLFRFERQADDSFLWQAPFHPDDPLPWLNAENDVGPPLVQIIKDGPKKWGGHRIPLAFSHQTPVEVCQEFTRALGRPFRYIRGPIKYEVPVPSGYREHLEVLEETLGKKRAPYFGPELEPDCTRIAWELWEAPRSIQEYASEAFLDEEFANGQKWMQKKGDDVDTPITALENFSFGGSC</sequence>
<evidence type="ECO:0000259" key="3">
    <source>
        <dbReference type="Pfam" id="PF05368"/>
    </source>
</evidence>
<name>A0A9P4SGF7_9PEZI</name>
<keyword evidence="5" id="KW-1185">Reference proteome</keyword>
<dbReference type="GO" id="GO:0005634">
    <property type="term" value="C:nucleus"/>
    <property type="evidence" value="ECO:0007669"/>
    <property type="project" value="TreeGrafter"/>
</dbReference>
<protein>
    <submittedName>
        <fullName evidence="4">NmrA-domain-containing protein</fullName>
    </submittedName>
</protein>
<feature type="domain" description="NmrA-like" evidence="3">
    <location>
        <begin position="7"/>
        <end position="302"/>
    </location>
</feature>
<dbReference type="InterPro" id="IPR051164">
    <property type="entry name" value="NmrA-like_oxidored"/>
</dbReference>
<dbReference type="SUPFAM" id="SSF51735">
    <property type="entry name" value="NAD(P)-binding Rossmann-fold domains"/>
    <property type="match status" value="1"/>
</dbReference>
<dbReference type="AlphaFoldDB" id="A0A9P4SGF7"/>
<dbReference type="OrthoDB" id="5356836at2759"/>
<dbReference type="Gene3D" id="3.40.50.720">
    <property type="entry name" value="NAD(P)-binding Rossmann-like Domain"/>
    <property type="match status" value="1"/>
</dbReference>
<organism evidence="4 5">
    <name type="scientific">Patellaria atrata CBS 101060</name>
    <dbReference type="NCBI Taxonomy" id="1346257"/>
    <lineage>
        <taxon>Eukaryota</taxon>
        <taxon>Fungi</taxon>
        <taxon>Dikarya</taxon>
        <taxon>Ascomycota</taxon>
        <taxon>Pezizomycotina</taxon>
        <taxon>Dothideomycetes</taxon>
        <taxon>Dothideomycetes incertae sedis</taxon>
        <taxon>Patellariales</taxon>
        <taxon>Patellariaceae</taxon>
        <taxon>Patellaria</taxon>
    </lineage>
</organism>
<dbReference type="Proteomes" id="UP000799429">
    <property type="component" value="Unassembled WGS sequence"/>
</dbReference>
<evidence type="ECO:0000313" key="4">
    <source>
        <dbReference type="EMBL" id="KAF2841310.1"/>
    </source>
</evidence>